<dbReference type="Gene3D" id="1.20.120.450">
    <property type="entry name" value="dinb family like domain"/>
    <property type="match status" value="1"/>
</dbReference>
<evidence type="ECO:0008006" key="3">
    <source>
        <dbReference type="Google" id="ProtNLM"/>
    </source>
</evidence>
<name>A0A6L3ZHR6_9FLAO</name>
<organism evidence="1 2">
    <name type="scientific">Phaeocystidibacter marisrubri</name>
    <dbReference type="NCBI Taxonomy" id="1577780"/>
    <lineage>
        <taxon>Bacteria</taxon>
        <taxon>Pseudomonadati</taxon>
        <taxon>Bacteroidota</taxon>
        <taxon>Flavobacteriia</taxon>
        <taxon>Flavobacteriales</taxon>
        <taxon>Phaeocystidibacteraceae</taxon>
        <taxon>Phaeocystidibacter</taxon>
    </lineage>
</organism>
<dbReference type="OrthoDB" id="9801625at2"/>
<comment type="caution">
    <text evidence="1">The sequence shown here is derived from an EMBL/GenBank/DDBJ whole genome shotgun (WGS) entry which is preliminary data.</text>
</comment>
<reference evidence="1 2" key="1">
    <citation type="submission" date="2019-10" db="EMBL/GenBank/DDBJ databases">
        <title>Genome sequence of Phaeocystidibacter marisrubri JCM30614 (type strain).</title>
        <authorList>
            <person name="Bowman J.P."/>
        </authorList>
    </citation>
    <scope>NUCLEOTIDE SEQUENCE [LARGE SCALE GENOMIC DNA]</scope>
    <source>
        <strain evidence="1 2">JCM 30614</strain>
    </source>
</reference>
<dbReference type="Proteomes" id="UP000484164">
    <property type="component" value="Unassembled WGS sequence"/>
</dbReference>
<evidence type="ECO:0000313" key="2">
    <source>
        <dbReference type="Proteomes" id="UP000484164"/>
    </source>
</evidence>
<proteinExistence type="predicted"/>
<dbReference type="InterPro" id="IPR034660">
    <property type="entry name" value="DinB/YfiT-like"/>
</dbReference>
<sequence>MTDEFLMEEVPALLRKLNEDREPLWGSMNALQMVDHVYNAFVLSQNKTHWAVRAPEDKLEAAKHFLHSEKPLPRNVPLPEGFVKAPVEPSANLKEASERLLNEIPSFLKAIDQPNYVAYHPDFGKMNAKDILILMRKHTRHHFAQFGLIER</sequence>
<accession>A0A6L3ZHR6</accession>
<gene>
    <name evidence="1" type="ORF">F8C82_02995</name>
</gene>
<keyword evidence="2" id="KW-1185">Reference proteome</keyword>
<dbReference type="RefSeq" id="WP_151691948.1">
    <property type="nucleotide sequence ID" value="NZ_BMGX01000002.1"/>
</dbReference>
<dbReference type="EMBL" id="WBVQ01000001">
    <property type="protein sequence ID" value="KAB2817377.1"/>
    <property type="molecule type" value="Genomic_DNA"/>
</dbReference>
<dbReference type="SUPFAM" id="SSF109854">
    <property type="entry name" value="DinB/YfiT-like putative metalloenzymes"/>
    <property type="match status" value="1"/>
</dbReference>
<dbReference type="AlphaFoldDB" id="A0A6L3ZHR6"/>
<protein>
    <recommendedName>
        <fullName evidence="3">DinB family protein</fullName>
    </recommendedName>
</protein>
<evidence type="ECO:0000313" key="1">
    <source>
        <dbReference type="EMBL" id="KAB2817377.1"/>
    </source>
</evidence>